<dbReference type="PANTHER" id="PTHR24559:SF444">
    <property type="entry name" value="REVERSE TRANSCRIPTASE DOMAIN-CONTAINING PROTEIN"/>
    <property type="match status" value="1"/>
</dbReference>
<feature type="compositionally biased region" description="Low complexity" evidence="1">
    <location>
        <begin position="88"/>
        <end position="102"/>
    </location>
</feature>
<dbReference type="Proteomes" id="UP001231189">
    <property type="component" value="Unassembled WGS sequence"/>
</dbReference>
<sequence length="203" mass="22645">MANELSPLKKKTSRSQMEKKIGITDQGGAPMDSAIRSGVQRLRNPEEAEAQDYTLRRARPDLAVKIQQIVETKARPPKKAWHPKQTKADAQASADADAETSAGTNTVFRISSEIYDPRHGEHASVEPRHHSDGKLDYGFTTADKLGKIEEVKKDIKQMLDAGCLRPYRGTEWTSNVVLTKKKDGRWRVAIDIRNLNGATLPDE</sequence>
<dbReference type="InterPro" id="IPR053134">
    <property type="entry name" value="RNA-dir_DNA_polymerase"/>
</dbReference>
<feature type="compositionally biased region" description="Basic residues" evidence="1">
    <location>
        <begin position="75"/>
        <end position="85"/>
    </location>
</feature>
<feature type="region of interest" description="Disordered" evidence="1">
    <location>
        <begin position="1"/>
        <end position="55"/>
    </location>
</feature>
<dbReference type="AlphaFoldDB" id="A0AAD8TIY2"/>
<comment type="caution">
    <text evidence="2">The sequence shown here is derived from an EMBL/GenBank/DDBJ whole genome shotgun (WGS) entry which is preliminary data.</text>
</comment>
<evidence type="ECO:0000313" key="3">
    <source>
        <dbReference type="Proteomes" id="UP001231189"/>
    </source>
</evidence>
<name>A0AAD8TIY2_LOLMU</name>
<evidence type="ECO:0000256" key="1">
    <source>
        <dbReference type="SAM" id="MobiDB-lite"/>
    </source>
</evidence>
<evidence type="ECO:0000313" key="2">
    <source>
        <dbReference type="EMBL" id="KAK1683485.1"/>
    </source>
</evidence>
<dbReference type="PANTHER" id="PTHR24559">
    <property type="entry name" value="TRANSPOSON TY3-I GAG-POL POLYPROTEIN"/>
    <property type="match status" value="1"/>
</dbReference>
<accession>A0AAD8TIY2</accession>
<proteinExistence type="predicted"/>
<dbReference type="SUPFAM" id="SSF56672">
    <property type="entry name" value="DNA/RNA polymerases"/>
    <property type="match status" value="1"/>
</dbReference>
<feature type="region of interest" description="Disordered" evidence="1">
    <location>
        <begin position="70"/>
        <end position="103"/>
    </location>
</feature>
<dbReference type="InterPro" id="IPR043502">
    <property type="entry name" value="DNA/RNA_pol_sf"/>
</dbReference>
<protein>
    <submittedName>
        <fullName evidence="2">Uncharacterized protein</fullName>
    </submittedName>
</protein>
<dbReference type="Gene3D" id="3.10.10.10">
    <property type="entry name" value="HIV Type 1 Reverse Transcriptase, subunit A, domain 1"/>
    <property type="match status" value="1"/>
</dbReference>
<gene>
    <name evidence="2" type="ORF">QYE76_044333</name>
</gene>
<reference evidence="2" key="1">
    <citation type="submission" date="2023-07" db="EMBL/GenBank/DDBJ databases">
        <title>A chromosome-level genome assembly of Lolium multiflorum.</title>
        <authorList>
            <person name="Chen Y."/>
            <person name="Copetti D."/>
            <person name="Kolliker R."/>
            <person name="Studer B."/>
        </authorList>
    </citation>
    <scope>NUCLEOTIDE SEQUENCE</scope>
    <source>
        <strain evidence="2">02402/16</strain>
        <tissue evidence="2">Leaf</tissue>
    </source>
</reference>
<dbReference type="EMBL" id="JAUUTY010000002">
    <property type="protein sequence ID" value="KAK1683485.1"/>
    <property type="molecule type" value="Genomic_DNA"/>
</dbReference>
<keyword evidence="3" id="KW-1185">Reference proteome</keyword>
<organism evidence="2 3">
    <name type="scientific">Lolium multiflorum</name>
    <name type="common">Italian ryegrass</name>
    <name type="synonym">Lolium perenne subsp. multiflorum</name>
    <dbReference type="NCBI Taxonomy" id="4521"/>
    <lineage>
        <taxon>Eukaryota</taxon>
        <taxon>Viridiplantae</taxon>
        <taxon>Streptophyta</taxon>
        <taxon>Embryophyta</taxon>
        <taxon>Tracheophyta</taxon>
        <taxon>Spermatophyta</taxon>
        <taxon>Magnoliopsida</taxon>
        <taxon>Liliopsida</taxon>
        <taxon>Poales</taxon>
        <taxon>Poaceae</taxon>
        <taxon>BOP clade</taxon>
        <taxon>Pooideae</taxon>
        <taxon>Poodae</taxon>
        <taxon>Poeae</taxon>
        <taxon>Poeae Chloroplast Group 2 (Poeae type)</taxon>
        <taxon>Loliodinae</taxon>
        <taxon>Loliinae</taxon>
        <taxon>Lolium</taxon>
    </lineage>
</organism>